<accession>A0ACC2T9B2</accession>
<name>A0ACC2T9B2_9FUNG</name>
<dbReference type="Proteomes" id="UP001165960">
    <property type="component" value="Unassembled WGS sequence"/>
</dbReference>
<sequence>MAISKSFLSIQPMAKAGSQPELRESQLQTLYVSPCWADDESDYVSDTTVSGDLGSPHEESFSLDFNYHCAPPHLAPTPLHVRSSSDLTKFLSRTPSYFARHRRTSSSPSSSHSYAEFDLFEDGDMLTPFTPPQEDLAGTHVSTLDPVPEHESIPEPITIPENIIAPENITTPELLPETIEEAPSTPPTKSPRRLSSFQSLLSKPSSRKDIKSATISAPIEFKPKRSSKIRKMIKSILF</sequence>
<organism evidence="1 2">
    <name type="scientific">Entomophthora muscae</name>
    <dbReference type="NCBI Taxonomy" id="34485"/>
    <lineage>
        <taxon>Eukaryota</taxon>
        <taxon>Fungi</taxon>
        <taxon>Fungi incertae sedis</taxon>
        <taxon>Zoopagomycota</taxon>
        <taxon>Entomophthoromycotina</taxon>
        <taxon>Entomophthoromycetes</taxon>
        <taxon>Entomophthorales</taxon>
        <taxon>Entomophthoraceae</taxon>
        <taxon>Entomophthora</taxon>
    </lineage>
</organism>
<gene>
    <name evidence="1" type="ORF">DSO57_1000149</name>
</gene>
<proteinExistence type="predicted"/>
<evidence type="ECO:0000313" key="2">
    <source>
        <dbReference type="Proteomes" id="UP001165960"/>
    </source>
</evidence>
<comment type="caution">
    <text evidence="1">The sequence shown here is derived from an EMBL/GenBank/DDBJ whole genome shotgun (WGS) entry which is preliminary data.</text>
</comment>
<keyword evidence="2" id="KW-1185">Reference proteome</keyword>
<evidence type="ECO:0000313" key="1">
    <source>
        <dbReference type="EMBL" id="KAJ9071144.1"/>
    </source>
</evidence>
<dbReference type="EMBL" id="QTSX02003551">
    <property type="protein sequence ID" value="KAJ9071144.1"/>
    <property type="molecule type" value="Genomic_DNA"/>
</dbReference>
<reference evidence="1" key="1">
    <citation type="submission" date="2022-04" db="EMBL/GenBank/DDBJ databases">
        <title>Genome of the entomopathogenic fungus Entomophthora muscae.</title>
        <authorList>
            <person name="Elya C."/>
            <person name="Lovett B.R."/>
            <person name="Lee E."/>
            <person name="Macias A.M."/>
            <person name="Hajek A.E."/>
            <person name="De Bivort B.L."/>
            <person name="Kasson M.T."/>
            <person name="De Fine Licht H.H."/>
            <person name="Stajich J.E."/>
        </authorList>
    </citation>
    <scope>NUCLEOTIDE SEQUENCE</scope>
    <source>
        <strain evidence="1">Berkeley</strain>
    </source>
</reference>
<protein>
    <submittedName>
        <fullName evidence="1">Uncharacterized protein</fullName>
    </submittedName>
</protein>